<dbReference type="PROSITE" id="PS51833">
    <property type="entry name" value="HDOD"/>
    <property type="match status" value="1"/>
</dbReference>
<protein>
    <submittedName>
        <fullName evidence="3">HDOD domain-containing protein</fullName>
    </submittedName>
</protein>
<comment type="caution">
    <text evidence="3">The sequence shown here is derived from an EMBL/GenBank/DDBJ whole genome shotgun (WGS) entry which is preliminary data.</text>
</comment>
<dbReference type="InterPro" id="IPR052340">
    <property type="entry name" value="RNase_Y/CdgJ"/>
</dbReference>
<dbReference type="PANTHER" id="PTHR33525">
    <property type="match status" value="1"/>
</dbReference>
<evidence type="ECO:0000313" key="3">
    <source>
        <dbReference type="EMBL" id="PUE67449.1"/>
    </source>
</evidence>
<feature type="coiled-coil region" evidence="1">
    <location>
        <begin position="199"/>
        <end position="268"/>
    </location>
</feature>
<dbReference type="Pfam" id="PF08668">
    <property type="entry name" value="HDOD"/>
    <property type="match status" value="1"/>
</dbReference>
<proteinExistence type="predicted"/>
<reference evidence="3 4" key="1">
    <citation type="submission" date="2017-02" db="EMBL/GenBank/DDBJ databases">
        <title>Arcobacter lacus sp. nov., a new species isolated from reclaimed water.</title>
        <authorList>
            <person name="Figueras M.J."/>
            <person name="Perez-Cataluna A."/>
            <person name="Salas-Masso N."/>
        </authorList>
    </citation>
    <scope>NUCLEOTIDE SEQUENCE [LARGE SCALE GENOMIC DNA]</scope>
    <source>
        <strain evidence="3 4">RW43-9</strain>
    </source>
</reference>
<dbReference type="Proteomes" id="UP000251311">
    <property type="component" value="Unassembled WGS sequence"/>
</dbReference>
<feature type="domain" description="HDOD" evidence="2">
    <location>
        <begin position="12"/>
        <end position="209"/>
    </location>
</feature>
<dbReference type="InterPro" id="IPR013976">
    <property type="entry name" value="HDOD"/>
</dbReference>
<evidence type="ECO:0000259" key="2">
    <source>
        <dbReference type="PROSITE" id="PS51833"/>
    </source>
</evidence>
<evidence type="ECO:0000313" key="4">
    <source>
        <dbReference type="Proteomes" id="UP000251311"/>
    </source>
</evidence>
<dbReference type="Gene3D" id="1.10.3210.10">
    <property type="entry name" value="Hypothetical protein af1432"/>
    <property type="match status" value="1"/>
</dbReference>
<dbReference type="EMBL" id="MUXF01000001">
    <property type="protein sequence ID" value="PUE67449.1"/>
    <property type="molecule type" value="Genomic_DNA"/>
</dbReference>
<dbReference type="PANTHER" id="PTHR33525:SF3">
    <property type="entry name" value="RIBONUCLEASE Y"/>
    <property type="match status" value="1"/>
</dbReference>
<name>A0ABX5JMV7_9BACT</name>
<organism evidence="3 4">
    <name type="scientific">Arcobacter lacus</name>
    <dbReference type="NCBI Taxonomy" id="1912876"/>
    <lineage>
        <taxon>Bacteria</taxon>
        <taxon>Pseudomonadati</taxon>
        <taxon>Campylobacterota</taxon>
        <taxon>Epsilonproteobacteria</taxon>
        <taxon>Campylobacterales</taxon>
        <taxon>Arcobacteraceae</taxon>
        <taxon>Arcobacter</taxon>
    </lineage>
</organism>
<gene>
    <name evidence="3" type="ORF">B0175_00250</name>
</gene>
<accession>A0ABX5JMV7</accession>
<dbReference type="SUPFAM" id="SSF109604">
    <property type="entry name" value="HD-domain/PDEase-like"/>
    <property type="match status" value="1"/>
</dbReference>
<evidence type="ECO:0000256" key="1">
    <source>
        <dbReference type="SAM" id="Coils"/>
    </source>
</evidence>
<sequence>MFSSILNKIDSLPPLPKTIIEVEEFRKKPNKEIVDLLKIIEKDALIVSTLLKISNSAMFGFRSRVETPARAVSLLGINFTISIAIAGTVQNLLKSDLEPYGINVNDFMKASNTASILANLWLSKVDSNLKEEIVLPALLQETGKFILADYIKQENLSETFRVKIDAGELIEDVEKDLLGVTTSQITAQIFKHWKLSDKLVNMIENVDSIQNVNAEYKKQTQILEVIKTAAYITNPLSDENIKKAIEKATKYNLDINNLKNAIETLKDRMENIL</sequence>
<dbReference type="RefSeq" id="WP_108526745.1">
    <property type="nucleotide sequence ID" value="NZ_MUXF01000001.1"/>
</dbReference>
<keyword evidence="1" id="KW-0175">Coiled coil</keyword>
<keyword evidence="4" id="KW-1185">Reference proteome</keyword>